<proteinExistence type="predicted"/>
<comment type="caution">
    <text evidence="1">The sequence shown here is derived from an EMBL/GenBank/DDBJ whole genome shotgun (WGS) entry which is preliminary data.</text>
</comment>
<organism evidence="1 2">
    <name type="scientific">Trifolium medium</name>
    <dbReference type="NCBI Taxonomy" id="97028"/>
    <lineage>
        <taxon>Eukaryota</taxon>
        <taxon>Viridiplantae</taxon>
        <taxon>Streptophyta</taxon>
        <taxon>Embryophyta</taxon>
        <taxon>Tracheophyta</taxon>
        <taxon>Spermatophyta</taxon>
        <taxon>Magnoliopsida</taxon>
        <taxon>eudicotyledons</taxon>
        <taxon>Gunneridae</taxon>
        <taxon>Pentapetalae</taxon>
        <taxon>rosids</taxon>
        <taxon>fabids</taxon>
        <taxon>Fabales</taxon>
        <taxon>Fabaceae</taxon>
        <taxon>Papilionoideae</taxon>
        <taxon>50 kb inversion clade</taxon>
        <taxon>NPAAA clade</taxon>
        <taxon>Hologalegina</taxon>
        <taxon>IRL clade</taxon>
        <taxon>Trifolieae</taxon>
        <taxon>Trifolium</taxon>
    </lineage>
</organism>
<feature type="non-terminal residue" evidence="1">
    <location>
        <position position="75"/>
    </location>
</feature>
<protein>
    <submittedName>
        <fullName evidence="1">Uncharacterized protein</fullName>
    </submittedName>
</protein>
<name>A0A392TJL0_9FABA</name>
<accession>A0A392TJL0</accession>
<dbReference type="EMBL" id="LXQA010598440">
    <property type="protein sequence ID" value="MCI61359.1"/>
    <property type="molecule type" value="Genomic_DNA"/>
</dbReference>
<evidence type="ECO:0000313" key="2">
    <source>
        <dbReference type="Proteomes" id="UP000265520"/>
    </source>
</evidence>
<dbReference type="Proteomes" id="UP000265520">
    <property type="component" value="Unassembled WGS sequence"/>
</dbReference>
<sequence>MNLPELIIAASSNACMKASAAEAPPVVTSPPRQLGSTLKASLQTLSNANRSKRFCKSRIWLFSVAFVRIGMSLIC</sequence>
<keyword evidence="2" id="KW-1185">Reference proteome</keyword>
<evidence type="ECO:0000313" key="1">
    <source>
        <dbReference type="EMBL" id="MCI61359.1"/>
    </source>
</evidence>
<dbReference type="AlphaFoldDB" id="A0A392TJL0"/>
<reference evidence="1 2" key="1">
    <citation type="journal article" date="2018" name="Front. Plant Sci.">
        <title>Red Clover (Trifolium pratense) and Zigzag Clover (T. medium) - A Picture of Genomic Similarities and Differences.</title>
        <authorList>
            <person name="Dluhosova J."/>
            <person name="Istvanek J."/>
            <person name="Nedelnik J."/>
            <person name="Repkova J."/>
        </authorList>
    </citation>
    <scope>NUCLEOTIDE SEQUENCE [LARGE SCALE GENOMIC DNA]</scope>
    <source>
        <strain evidence="2">cv. 10/8</strain>
        <tissue evidence="1">Leaf</tissue>
    </source>
</reference>